<keyword evidence="2" id="KW-1185">Reference proteome</keyword>
<dbReference type="EMBL" id="JAKREW010000020">
    <property type="protein sequence ID" value="MCG7507075.1"/>
    <property type="molecule type" value="Genomic_DNA"/>
</dbReference>
<dbReference type="RefSeq" id="WP_239367875.1">
    <property type="nucleotide sequence ID" value="NZ_JAKREW010000020.1"/>
</dbReference>
<accession>A0ABS9QI94</accession>
<evidence type="ECO:0000313" key="2">
    <source>
        <dbReference type="Proteomes" id="UP001201701"/>
    </source>
</evidence>
<gene>
    <name evidence="1" type="ORF">L4923_18765</name>
</gene>
<reference evidence="1 2" key="1">
    <citation type="submission" date="2022-02" db="EMBL/GenBank/DDBJ databases">
        <title>Draft genome sequence of Mezorhizobium retamae strain IRAMC:0171 isolated from Retama raetam nodules.</title>
        <authorList>
            <person name="Bengaied R."/>
            <person name="Sbissi I."/>
            <person name="Huber K."/>
            <person name="Ghodbane F."/>
            <person name="Nouioui I."/>
            <person name="Tarhouni M."/>
            <person name="Gtari M."/>
        </authorList>
    </citation>
    <scope>NUCLEOTIDE SEQUENCE [LARGE SCALE GENOMIC DNA]</scope>
    <source>
        <strain evidence="1 2">IRAMC:0171</strain>
    </source>
</reference>
<evidence type="ECO:0000313" key="1">
    <source>
        <dbReference type="EMBL" id="MCG7507075.1"/>
    </source>
</evidence>
<proteinExistence type="predicted"/>
<comment type="caution">
    <text evidence="1">The sequence shown here is derived from an EMBL/GenBank/DDBJ whole genome shotgun (WGS) entry which is preliminary data.</text>
</comment>
<name>A0ABS9QI94_9HYPH</name>
<organism evidence="1 2">
    <name type="scientific">Mesorhizobium retamae</name>
    <dbReference type="NCBI Taxonomy" id="2912854"/>
    <lineage>
        <taxon>Bacteria</taxon>
        <taxon>Pseudomonadati</taxon>
        <taxon>Pseudomonadota</taxon>
        <taxon>Alphaproteobacteria</taxon>
        <taxon>Hyphomicrobiales</taxon>
        <taxon>Phyllobacteriaceae</taxon>
        <taxon>Mesorhizobium</taxon>
    </lineage>
</organism>
<sequence length="59" mass="6930">MPDIAEYDEVLVRGTVVWVDAEKEFRIQFPGYAYPIPVQEDAIKKVFKHKLKPLRDKPD</sequence>
<protein>
    <submittedName>
        <fullName evidence="1">Uncharacterized protein</fullName>
    </submittedName>
</protein>
<dbReference type="Proteomes" id="UP001201701">
    <property type="component" value="Unassembled WGS sequence"/>
</dbReference>